<reference evidence="1 2" key="1">
    <citation type="submission" date="2016-11" db="EMBL/GenBank/DDBJ databases">
        <authorList>
            <person name="Jaros S."/>
            <person name="Januszkiewicz K."/>
            <person name="Wedrychowicz H."/>
        </authorList>
    </citation>
    <scope>NUCLEOTIDE SEQUENCE [LARGE SCALE GENOMIC DNA]</scope>
    <source>
        <strain evidence="1 2">DSM 44666</strain>
    </source>
</reference>
<dbReference type="EMBL" id="FQVL01000009">
    <property type="protein sequence ID" value="SHF18011.1"/>
    <property type="molecule type" value="Genomic_DNA"/>
</dbReference>
<dbReference type="Proteomes" id="UP000184476">
    <property type="component" value="Unassembled WGS sequence"/>
</dbReference>
<dbReference type="AlphaFoldDB" id="A0A1M4ZJ37"/>
<protein>
    <submittedName>
        <fullName evidence="1">Uncharacterized protein</fullName>
    </submittedName>
</protein>
<accession>A0A1M4ZJ37</accession>
<proteinExistence type="predicted"/>
<evidence type="ECO:0000313" key="2">
    <source>
        <dbReference type="Proteomes" id="UP000184476"/>
    </source>
</evidence>
<gene>
    <name evidence="1" type="ORF">SAMN05444392_10984</name>
</gene>
<name>A0A1M4ZJ37_9BACL</name>
<keyword evidence="2" id="KW-1185">Reference proteome</keyword>
<organism evidence="1 2">
    <name type="scientific">Seinonella peptonophila</name>
    <dbReference type="NCBI Taxonomy" id="112248"/>
    <lineage>
        <taxon>Bacteria</taxon>
        <taxon>Bacillati</taxon>
        <taxon>Bacillota</taxon>
        <taxon>Bacilli</taxon>
        <taxon>Bacillales</taxon>
        <taxon>Thermoactinomycetaceae</taxon>
        <taxon>Seinonella</taxon>
    </lineage>
</organism>
<sequence>MMRSFKWINFRGKVVRFLLLTEGVWSDEIRSETGQAVWIPGTVHDNLALHLLNEHQAQQSFKEN</sequence>
<evidence type="ECO:0000313" key="1">
    <source>
        <dbReference type="EMBL" id="SHF18011.1"/>
    </source>
</evidence>